<protein>
    <submittedName>
        <fullName evidence="1">Uncharacterized protein</fullName>
    </submittedName>
</protein>
<dbReference type="Proteomes" id="UP000600547">
    <property type="component" value="Unassembled WGS sequence"/>
</dbReference>
<reference evidence="2" key="1">
    <citation type="journal article" date="2019" name="Int. J. Syst. Evol. Microbiol.">
        <title>The Global Catalogue of Microorganisms (GCM) 10K type strain sequencing project: providing services to taxonomists for standard genome sequencing and annotation.</title>
        <authorList>
            <consortium name="The Broad Institute Genomics Platform"/>
            <consortium name="The Broad Institute Genome Sequencing Center for Infectious Disease"/>
            <person name="Wu L."/>
            <person name="Ma J."/>
        </authorList>
    </citation>
    <scope>NUCLEOTIDE SEQUENCE [LARGE SCALE GENOMIC DNA]</scope>
    <source>
        <strain evidence="2">JCM 31047</strain>
    </source>
</reference>
<keyword evidence="2" id="KW-1185">Reference proteome</keyword>
<evidence type="ECO:0000313" key="1">
    <source>
        <dbReference type="EMBL" id="GGM42994.1"/>
    </source>
</evidence>
<dbReference type="AlphaFoldDB" id="A0A8H9L8E4"/>
<proteinExistence type="predicted"/>
<name>A0A8H9L8E4_9DEIO</name>
<organism evidence="1 2">
    <name type="scientific">Deinococcus arenae</name>
    <dbReference type="NCBI Taxonomy" id="1452751"/>
    <lineage>
        <taxon>Bacteria</taxon>
        <taxon>Thermotogati</taxon>
        <taxon>Deinococcota</taxon>
        <taxon>Deinococci</taxon>
        <taxon>Deinococcales</taxon>
        <taxon>Deinococcaceae</taxon>
        <taxon>Deinococcus</taxon>
    </lineage>
</organism>
<gene>
    <name evidence="1" type="ORF">GCM10008956_19210</name>
</gene>
<sequence>MARCLYEAQVLGMTGMTSPVTPSPVLRSRIEQVYQVFRKYPLRRHIEGCHCGCIPANAAAELHATALRDLTAEHLSLFSTKTMTTWGDEADFKHFLPRLLELIAYDQLTGTETLLGKLTYGQWWSWPEREYVAVSAFLHTWWGDVLAREISDDPWEPCEVGAVLQGLSQAEHDLTPYLISWGENSTPQATHHLAAYVLSEAEGLVKGELLGAYWTDHSAQAKQVMQWLLDGRQQARLEAAAQAQVEDSGRERLEMAGYTLSVVRN</sequence>
<accession>A0A8H9L8E4</accession>
<comment type="caution">
    <text evidence="1">The sequence shown here is derived from an EMBL/GenBank/DDBJ whole genome shotgun (WGS) entry which is preliminary data.</text>
</comment>
<dbReference type="EMBL" id="BMQG01000005">
    <property type="protein sequence ID" value="GGM42994.1"/>
    <property type="molecule type" value="Genomic_DNA"/>
</dbReference>
<evidence type="ECO:0000313" key="2">
    <source>
        <dbReference type="Proteomes" id="UP000600547"/>
    </source>
</evidence>